<reference evidence="2" key="1">
    <citation type="submission" date="2021-02" db="EMBL/GenBank/DDBJ databases">
        <authorList>
            <person name="Dougan E. K."/>
            <person name="Rhodes N."/>
            <person name="Thang M."/>
            <person name="Chan C."/>
        </authorList>
    </citation>
    <scope>NUCLEOTIDE SEQUENCE</scope>
</reference>
<evidence type="ECO:0000256" key="1">
    <source>
        <dbReference type="SAM" id="MobiDB-lite"/>
    </source>
</evidence>
<organism evidence="2 3">
    <name type="scientific">Polarella glacialis</name>
    <name type="common">Dinoflagellate</name>
    <dbReference type="NCBI Taxonomy" id="89957"/>
    <lineage>
        <taxon>Eukaryota</taxon>
        <taxon>Sar</taxon>
        <taxon>Alveolata</taxon>
        <taxon>Dinophyceae</taxon>
        <taxon>Suessiales</taxon>
        <taxon>Suessiaceae</taxon>
        <taxon>Polarella</taxon>
    </lineage>
</organism>
<evidence type="ECO:0000313" key="3">
    <source>
        <dbReference type="Proteomes" id="UP000654075"/>
    </source>
</evidence>
<feature type="region of interest" description="Disordered" evidence="1">
    <location>
        <begin position="18"/>
        <end position="51"/>
    </location>
</feature>
<evidence type="ECO:0000313" key="2">
    <source>
        <dbReference type="EMBL" id="CAE8583470.1"/>
    </source>
</evidence>
<protein>
    <submittedName>
        <fullName evidence="2">Uncharacterized protein</fullName>
    </submittedName>
</protein>
<name>A0A813DC29_POLGL</name>
<dbReference type="EMBL" id="CAJNNV010000746">
    <property type="protein sequence ID" value="CAE8583470.1"/>
    <property type="molecule type" value="Genomic_DNA"/>
</dbReference>
<gene>
    <name evidence="2" type="ORF">PGLA1383_LOCUS2433</name>
</gene>
<accession>A0A813DC29</accession>
<keyword evidence="3" id="KW-1185">Reference proteome</keyword>
<dbReference type="AlphaFoldDB" id="A0A813DC29"/>
<dbReference type="Proteomes" id="UP000654075">
    <property type="component" value="Unassembled WGS sequence"/>
</dbReference>
<proteinExistence type="predicted"/>
<comment type="caution">
    <text evidence="2">The sequence shown here is derived from an EMBL/GenBank/DDBJ whole genome shotgun (WGS) entry which is preliminary data.</text>
</comment>
<feature type="compositionally biased region" description="Pro residues" evidence="1">
    <location>
        <begin position="102"/>
        <end position="117"/>
    </location>
</feature>
<feature type="region of interest" description="Disordered" evidence="1">
    <location>
        <begin position="102"/>
        <end position="132"/>
    </location>
</feature>
<sequence length="132" mass="13954">MGYRGVMPRALGLALLKSPLPTAGGDSEEEYATNREPVAASSEAARRRSRQSRLVPFVRVTAALVLVLRRVRAAYAERIAAWREMSSLTHCPALHVDAGPGPLIPAPPAAPPPPAPLLPASRDDAMRATSAA</sequence>